<keyword evidence="2" id="KW-1185">Reference proteome</keyword>
<accession>A0A1A6GMU6</accession>
<reference evidence="1 2" key="1">
    <citation type="submission" date="2016-06" db="EMBL/GenBank/DDBJ databases">
        <title>The Draft Genome Sequence and Annotation of the Desert Woodrat Neotoma lepida.</title>
        <authorList>
            <person name="Campbell M."/>
            <person name="Oakeson K.F."/>
            <person name="Yandell M."/>
            <person name="Halpert J.R."/>
            <person name="Dearing D."/>
        </authorList>
    </citation>
    <scope>NUCLEOTIDE SEQUENCE [LARGE SCALE GENOMIC DNA]</scope>
    <source>
        <strain evidence="1">417</strain>
        <tissue evidence="1">Liver</tissue>
    </source>
</reference>
<gene>
    <name evidence="1" type="ORF">A6R68_04271</name>
</gene>
<proteinExistence type="predicted"/>
<comment type="caution">
    <text evidence="1">The sequence shown here is derived from an EMBL/GenBank/DDBJ whole genome shotgun (WGS) entry which is preliminary data.</text>
</comment>
<sequence>MLLHQTEPHLASHMGLLQPGPLYQNGVAGPGGQKYVVRVCRDASISPLNVLRHIFSDHLDARAHGFGRGPQNTEGVPMHGGRAEPGCLQFITSSKRSSRNLLAPHP</sequence>
<name>A0A1A6GMU6_NEOLE</name>
<organism evidence="1 2">
    <name type="scientific">Neotoma lepida</name>
    <name type="common">Desert woodrat</name>
    <dbReference type="NCBI Taxonomy" id="56216"/>
    <lineage>
        <taxon>Eukaryota</taxon>
        <taxon>Metazoa</taxon>
        <taxon>Chordata</taxon>
        <taxon>Craniata</taxon>
        <taxon>Vertebrata</taxon>
        <taxon>Euteleostomi</taxon>
        <taxon>Mammalia</taxon>
        <taxon>Eutheria</taxon>
        <taxon>Euarchontoglires</taxon>
        <taxon>Glires</taxon>
        <taxon>Rodentia</taxon>
        <taxon>Myomorpha</taxon>
        <taxon>Muroidea</taxon>
        <taxon>Cricetidae</taxon>
        <taxon>Neotominae</taxon>
        <taxon>Neotoma</taxon>
    </lineage>
</organism>
<dbReference type="EMBL" id="LZPO01087145">
    <property type="protein sequence ID" value="OBS67179.1"/>
    <property type="molecule type" value="Genomic_DNA"/>
</dbReference>
<evidence type="ECO:0000313" key="1">
    <source>
        <dbReference type="EMBL" id="OBS67179.1"/>
    </source>
</evidence>
<evidence type="ECO:0000313" key="2">
    <source>
        <dbReference type="Proteomes" id="UP000092124"/>
    </source>
</evidence>
<dbReference type="Proteomes" id="UP000092124">
    <property type="component" value="Unassembled WGS sequence"/>
</dbReference>
<protein>
    <submittedName>
        <fullName evidence="1">Uncharacterized protein</fullName>
    </submittedName>
</protein>
<dbReference type="AlphaFoldDB" id="A0A1A6GMU6"/>